<dbReference type="Proteomes" id="UP000003481">
    <property type="component" value="Plasmid A14S_lp28-3"/>
</dbReference>
<reference evidence="1 2" key="1">
    <citation type="journal article" date="2012" name="J. Bacteriol.">
        <title>Whole-Genome Sequences of Borrelia bissettii, Borrelia valaisiana, and Borrelia spielmanii.</title>
        <authorList>
            <person name="Schutzer S.E."/>
            <person name="Fraser-Liggett C.M."/>
            <person name="Qiu W.G."/>
            <person name="Kraiczy P."/>
            <person name="Mongodin E.F."/>
            <person name="Dunn J.J."/>
            <person name="Luft B.J."/>
            <person name="Casjens S.R."/>
        </authorList>
    </citation>
    <scope>NUCLEOTIDE SEQUENCE [LARGE SCALE GENOMIC DNA]</scope>
    <source>
        <strain evidence="1 2">A14S</strain>
        <plasmid evidence="1 2">A14S_lp28-3</plasmid>
    </source>
</reference>
<dbReference type="HOGENOM" id="CLU_3248107_0_0_12"/>
<evidence type="ECO:0000313" key="1">
    <source>
        <dbReference type="EMBL" id="ACN53438.1"/>
    </source>
</evidence>
<keyword evidence="1" id="KW-0614">Plasmid</keyword>
<name>C0RCE2_9SPIR</name>
<evidence type="ECO:0000313" key="2">
    <source>
        <dbReference type="Proteomes" id="UP000003481"/>
    </source>
</evidence>
<sequence>MNKKKHPHSMTKTESKKRLLLILHNQYNNKIVDENFSRVFVS</sequence>
<dbReference type="AlphaFoldDB" id="C0RCE2"/>
<accession>C0RCE2</accession>
<gene>
    <name evidence="1" type="ORF">BSPA14S_H0016</name>
</gene>
<dbReference type="EMBL" id="CP001471">
    <property type="protein sequence ID" value="ACN53438.1"/>
    <property type="molecule type" value="Genomic_DNA"/>
</dbReference>
<protein>
    <submittedName>
        <fullName evidence="1">Uncharacterized protein</fullName>
    </submittedName>
</protein>
<proteinExistence type="predicted"/>
<organism evidence="1 2">
    <name type="scientific">Borreliella spielmanii A14S</name>
    <dbReference type="NCBI Taxonomy" id="498742"/>
    <lineage>
        <taxon>Bacteria</taxon>
        <taxon>Pseudomonadati</taxon>
        <taxon>Spirochaetota</taxon>
        <taxon>Spirochaetia</taxon>
        <taxon>Spirochaetales</taxon>
        <taxon>Borreliaceae</taxon>
        <taxon>Borreliella</taxon>
    </lineage>
</organism>
<geneLocation type="plasmid" evidence="1 2">
    <name>A14S_lp28-3</name>
</geneLocation>